<feature type="compositionally biased region" description="Pro residues" evidence="1">
    <location>
        <begin position="54"/>
        <end position="81"/>
    </location>
</feature>
<dbReference type="EnsemblPlants" id="AET3Gv20568300.3">
    <property type="protein sequence ID" value="AET3Gv20568300.3"/>
    <property type="gene ID" value="AET3Gv20568300"/>
</dbReference>
<feature type="compositionally biased region" description="Basic and acidic residues" evidence="1">
    <location>
        <begin position="7"/>
        <end position="23"/>
    </location>
</feature>
<reference evidence="2" key="4">
    <citation type="submission" date="2019-03" db="UniProtKB">
        <authorList>
            <consortium name="EnsemblPlants"/>
        </authorList>
    </citation>
    <scope>IDENTIFICATION</scope>
</reference>
<reference evidence="2" key="5">
    <citation type="journal article" date="2021" name="G3 (Bethesda)">
        <title>Aegilops tauschii genome assembly Aet v5.0 features greater sequence contiguity and improved annotation.</title>
        <authorList>
            <person name="Wang L."/>
            <person name="Zhu T."/>
            <person name="Rodriguez J.C."/>
            <person name="Deal K.R."/>
            <person name="Dubcovsky J."/>
            <person name="McGuire P.E."/>
            <person name="Lux T."/>
            <person name="Spannagl M."/>
            <person name="Mayer K.F.X."/>
            <person name="Baldrich P."/>
            <person name="Meyers B.C."/>
            <person name="Huo N."/>
            <person name="Gu Y.Q."/>
            <person name="Zhou H."/>
            <person name="Devos K.M."/>
            <person name="Bennetzen J.L."/>
            <person name="Unver T."/>
            <person name="Budak H."/>
            <person name="Gulick P.J."/>
            <person name="Galiba G."/>
            <person name="Kalapos B."/>
            <person name="Nelson D.R."/>
            <person name="Li P."/>
            <person name="You F.M."/>
            <person name="Luo M.C."/>
            <person name="Dvorak J."/>
        </authorList>
    </citation>
    <scope>NUCLEOTIDE SEQUENCE [LARGE SCALE GENOMIC DNA]</scope>
    <source>
        <strain evidence="2">cv. AL8/78</strain>
    </source>
</reference>
<feature type="region of interest" description="Disordered" evidence="1">
    <location>
        <begin position="155"/>
        <end position="177"/>
    </location>
</feature>
<feature type="compositionally biased region" description="Basic residues" evidence="1">
    <location>
        <begin position="24"/>
        <end position="40"/>
    </location>
</feature>
<evidence type="ECO:0000256" key="1">
    <source>
        <dbReference type="SAM" id="MobiDB-lite"/>
    </source>
</evidence>
<accession>A0A453F4D7</accession>
<reference evidence="3" key="1">
    <citation type="journal article" date="2014" name="Science">
        <title>Ancient hybridizations among the ancestral genomes of bread wheat.</title>
        <authorList>
            <consortium name="International Wheat Genome Sequencing Consortium,"/>
            <person name="Marcussen T."/>
            <person name="Sandve S.R."/>
            <person name="Heier L."/>
            <person name="Spannagl M."/>
            <person name="Pfeifer M."/>
            <person name="Jakobsen K.S."/>
            <person name="Wulff B.B."/>
            <person name="Steuernagel B."/>
            <person name="Mayer K.F."/>
            <person name="Olsen O.A."/>
        </authorList>
    </citation>
    <scope>NUCLEOTIDE SEQUENCE [LARGE SCALE GENOMIC DNA]</scope>
    <source>
        <strain evidence="3">cv. AL8/78</strain>
    </source>
</reference>
<name>A0A453F4D7_AEGTS</name>
<reference evidence="3" key="2">
    <citation type="journal article" date="2017" name="Nat. Plants">
        <title>The Aegilops tauschii genome reveals multiple impacts of transposons.</title>
        <authorList>
            <person name="Zhao G."/>
            <person name="Zou C."/>
            <person name="Li K."/>
            <person name="Wang K."/>
            <person name="Li T."/>
            <person name="Gao L."/>
            <person name="Zhang X."/>
            <person name="Wang H."/>
            <person name="Yang Z."/>
            <person name="Liu X."/>
            <person name="Jiang W."/>
            <person name="Mao L."/>
            <person name="Kong X."/>
            <person name="Jiao Y."/>
            <person name="Jia J."/>
        </authorList>
    </citation>
    <scope>NUCLEOTIDE SEQUENCE [LARGE SCALE GENOMIC DNA]</scope>
    <source>
        <strain evidence="3">cv. AL8/78</strain>
    </source>
</reference>
<protein>
    <submittedName>
        <fullName evidence="2">Uncharacterized protein</fullName>
    </submittedName>
</protein>
<keyword evidence="3" id="KW-1185">Reference proteome</keyword>
<reference evidence="2" key="3">
    <citation type="journal article" date="2017" name="Nature">
        <title>Genome sequence of the progenitor of the wheat D genome Aegilops tauschii.</title>
        <authorList>
            <person name="Luo M.C."/>
            <person name="Gu Y.Q."/>
            <person name="Puiu D."/>
            <person name="Wang H."/>
            <person name="Twardziok S.O."/>
            <person name="Deal K.R."/>
            <person name="Huo N."/>
            <person name="Zhu T."/>
            <person name="Wang L."/>
            <person name="Wang Y."/>
            <person name="McGuire P.E."/>
            <person name="Liu S."/>
            <person name="Long H."/>
            <person name="Ramasamy R.K."/>
            <person name="Rodriguez J.C."/>
            <person name="Van S.L."/>
            <person name="Yuan L."/>
            <person name="Wang Z."/>
            <person name="Xia Z."/>
            <person name="Xiao L."/>
            <person name="Anderson O.D."/>
            <person name="Ouyang S."/>
            <person name="Liang Y."/>
            <person name="Zimin A.V."/>
            <person name="Pertea G."/>
            <person name="Qi P."/>
            <person name="Bennetzen J.L."/>
            <person name="Dai X."/>
            <person name="Dawson M.W."/>
            <person name="Muller H.G."/>
            <person name="Kugler K."/>
            <person name="Rivarola-Duarte L."/>
            <person name="Spannagl M."/>
            <person name="Mayer K.F.X."/>
            <person name="Lu F.H."/>
            <person name="Bevan M.W."/>
            <person name="Leroy P."/>
            <person name="Li P."/>
            <person name="You F.M."/>
            <person name="Sun Q."/>
            <person name="Liu Z."/>
            <person name="Lyons E."/>
            <person name="Wicker T."/>
            <person name="Salzberg S.L."/>
            <person name="Devos K.M."/>
            <person name="Dvorak J."/>
        </authorList>
    </citation>
    <scope>NUCLEOTIDE SEQUENCE [LARGE SCALE GENOMIC DNA]</scope>
    <source>
        <strain evidence="2">cv. AL8/78</strain>
    </source>
</reference>
<proteinExistence type="predicted"/>
<dbReference type="Gramene" id="AET3Gv20568300.3">
    <property type="protein sequence ID" value="AET3Gv20568300.3"/>
    <property type="gene ID" value="AET3Gv20568300"/>
</dbReference>
<dbReference type="Proteomes" id="UP000015105">
    <property type="component" value="Chromosome 3D"/>
</dbReference>
<sequence length="202" mass="21473">TASCARTPREVYRNEEMMEERLASHKRAPRKPKPPPRRTKPTVPAAPTSSPSLTGPPRPPGVPPPPGPPPRLPGGPVPPAPSMKVPGKGRAPVAVGGGGERMRRAPEIVEFYQSLTRRGEARQAGSRGPKASGGSTAPKSDLIGEITKNSPHLLAVSSSRCGDPRGLRADLGRRGPGCDLREHRGRRRVCDMARRRALLLGG</sequence>
<organism evidence="2 3">
    <name type="scientific">Aegilops tauschii subsp. strangulata</name>
    <name type="common">Goatgrass</name>
    <dbReference type="NCBI Taxonomy" id="200361"/>
    <lineage>
        <taxon>Eukaryota</taxon>
        <taxon>Viridiplantae</taxon>
        <taxon>Streptophyta</taxon>
        <taxon>Embryophyta</taxon>
        <taxon>Tracheophyta</taxon>
        <taxon>Spermatophyta</taxon>
        <taxon>Magnoliopsida</taxon>
        <taxon>Liliopsida</taxon>
        <taxon>Poales</taxon>
        <taxon>Poaceae</taxon>
        <taxon>BOP clade</taxon>
        <taxon>Pooideae</taxon>
        <taxon>Triticodae</taxon>
        <taxon>Triticeae</taxon>
        <taxon>Triticinae</taxon>
        <taxon>Aegilops</taxon>
    </lineage>
</organism>
<evidence type="ECO:0000313" key="2">
    <source>
        <dbReference type="EnsemblPlants" id="AET3Gv20568300.3"/>
    </source>
</evidence>
<feature type="region of interest" description="Disordered" evidence="1">
    <location>
        <begin position="116"/>
        <end position="141"/>
    </location>
</feature>
<dbReference type="AlphaFoldDB" id="A0A453F4D7"/>
<feature type="region of interest" description="Disordered" evidence="1">
    <location>
        <begin position="1"/>
        <end position="101"/>
    </location>
</feature>
<feature type="compositionally biased region" description="Low complexity" evidence="1">
    <location>
        <begin position="41"/>
        <end position="53"/>
    </location>
</feature>
<evidence type="ECO:0000313" key="3">
    <source>
        <dbReference type="Proteomes" id="UP000015105"/>
    </source>
</evidence>
<feature type="compositionally biased region" description="Basic and acidic residues" evidence="1">
    <location>
        <begin position="162"/>
        <end position="173"/>
    </location>
</feature>